<dbReference type="AlphaFoldDB" id="A0A1Y2CMV1"/>
<accession>A0A1Y2CMV1</accession>
<evidence type="ECO:0000313" key="2">
    <source>
        <dbReference type="Proteomes" id="UP000193642"/>
    </source>
</evidence>
<sequence>MIQSPSLPQTASIFSLPIEIREQILFYLPIDVHLASVGLVSVSLFVPLLFHSIEFARNHISIDYARSNSDCFGSYIQTINGKLERCTSHCPHIPLTYQLVLFHKLLASDGCPARDGDHHVHRPIVGCLHIKTVLIHLLKDPSFNPRCNSHWLLMWIFFEVKEKSMQMAFEAFKLLLDDGRADPTKNMNQVFNSICANNYAELVPLFLSDIRVRPASHSNKALKVACANGSIDVIPILLNDPRIDPATVPQLCQIALEKGLESSIPILLKDPRVDPSASNNAAIYEATIRNLPSAAAQLLADPRVDPMANEGRVLFASVTCGSFDVFRILAADPRVDLGMNGNSLIRNMVMLDEKDVDVLEMFLADERVDPRAGDSEVLRNMAMRGITSAVAMLLKDGRVDPAAMNNLALREAASCNRVECVRLLLSDDRVDPLDGGRQCALDLSLEHYDKIVAKMILDDRRVVERRKNFDLTLDAFEMERMELLDFLFRQDGFFMGGLSEMDDVEWTPHFVYQNRMAVMTHCSKFLSGGIYYHEPSSDYIKAVETMFSVLNDPLVDARTKFRAILTGWESLRYVY</sequence>
<dbReference type="SUPFAM" id="SSF48403">
    <property type="entry name" value="Ankyrin repeat"/>
    <property type="match status" value="1"/>
</dbReference>
<dbReference type="OrthoDB" id="20872at2759"/>
<dbReference type="EMBL" id="MCGO01000012">
    <property type="protein sequence ID" value="ORY48297.1"/>
    <property type="molecule type" value="Genomic_DNA"/>
</dbReference>
<protein>
    <submittedName>
        <fullName evidence="1">Uncharacterized protein</fullName>
    </submittedName>
</protein>
<dbReference type="Gene3D" id="1.25.40.20">
    <property type="entry name" value="Ankyrin repeat-containing domain"/>
    <property type="match status" value="1"/>
</dbReference>
<comment type="caution">
    <text evidence="1">The sequence shown here is derived from an EMBL/GenBank/DDBJ whole genome shotgun (WGS) entry which is preliminary data.</text>
</comment>
<keyword evidence="2" id="KW-1185">Reference proteome</keyword>
<dbReference type="InterPro" id="IPR036770">
    <property type="entry name" value="Ankyrin_rpt-contain_sf"/>
</dbReference>
<evidence type="ECO:0000313" key="1">
    <source>
        <dbReference type="EMBL" id="ORY48297.1"/>
    </source>
</evidence>
<proteinExistence type="predicted"/>
<reference evidence="1 2" key="1">
    <citation type="submission" date="2016-07" db="EMBL/GenBank/DDBJ databases">
        <title>Pervasive Adenine N6-methylation of Active Genes in Fungi.</title>
        <authorList>
            <consortium name="DOE Joint Genome Institute"/>
            <person name="Mondo S.J."/>
            <person name="Dannebaum R.O."/>
            <person name="Kuo R.C."/>
            <person name="Labutti K."/>
            <person name="Haridas S."/>
            <person name="Kuo A."/>
            <person name="Salamov A."/>
            <person name="Ahrendt S.R."/>
            <person name="Lipzen A."/>
            <person name="Sullivan W."/>
            <person name="Andreopoulos W.B."/>
            <person name="Clum A."/>
            <person name="Lindquist E."/>
            <person name="Daum C."/>
            <person name="Ramamoorthy G.K."/>
            <person name="Gryganskyi A."/>
            <person name="Culley D."/>
            <person name="Magnuson J.K."/>
            <person name="James T.Y."/>
            <person name="O'Malley M.A."/>
            <person name="Stajich J.E."/>
            <person name="Spatafora J.W."/>
            <person name="Visel A."/>
            <person name="Grigoriev I.V."/>
        </authorList>
    </citation>
    <scope>NUCLEOTIDE SEQUENCE [LARGE SCALE GENOMIC DNA]</scope>
    <source>
        <strain evidence="1 2">JEL800</strain>
    </source>
</reference>
<organism evidence="1 2">
    <name type="scientific">Rhizoclosmatium globosum</name>
    <dbReference type="NCBI Taxonomy" id="329046"/>
    <lineage>
        <taxon>Eukaryota</taxon>
        <taxon>Fungi</taxon>
        <taxon>Fungi incertae sedis</taxon>
        <taxon>Chytridiomycota</taxon>
        <taxon>Chytridiomycota incertae sedis</taxon>
        <taxon>Chytridiomycetes</taxon>
        <taxon>Chytridiales</taxon>
        <taxon>Chytriomycetaceae</taxon>
        <taxon>Rhizoclosmatium</taxon>
    </lineage>
</organism>
<dbReference type="Proteomes" id="UP000193642">
    <property type="component" value="Unassembled WGS sequence"/>
</dbReference>
<name>A0A1Y2CMV1_9FUNG</name>
<gene>
    <name evidence="1" type="ORF">BCR33DRAFT_735760</name>
</gene>